<protein>
    <submittedName>
        <fullName evidence="1 2">Uncharacterized protein</fullName>
    </submittedName>
</protein>
<keyword evidence="3" id="KW-1185">Reference proteome</keyword>
<reference evidence="2" key="3">
    <citation type="submission" date="2020-12" db="UniProtKB">
        <authorList>
            <consortium name="EnsemblPlants"/>
        </authorList>
    </citation>
    <scope>IDENTIFICATION</scope>
</reference>
<reference evidence="1 3" key="2">
    <citation type="journal article" date="2018" name="Plant J.">
        <title>The Physcomitrella patens chromosome-scale assembly reveals moss genome structure and evolution.</title>
        <authorList>
            <person name="Lang D."/>
            <person name="Ullrich K.K."/>
            <person name="Murat F."/>
            <person name="Fuchs J."/>
            <person name="Jenkins J."/>
            <person name="Haas F.B."/>
            <person name="Piednoel M."/>
            <person name="Gundlach H."/>
            <person name="Van Bel M."/>
            <person name="Meyberg R."/>
            <person name="Vives C."/>
            <person name="Morata J."/>
            <person name="Symeonidi A."/>
            <person name="Hiss M."/>
            <person name="Muchero W."/>
            <person name="Kamisugi Y."/>
            <person name="Saleh O."/>
            <person name="Blanc G."/>
            <person name="Decker E.L."/>
            <person name="van Gessel N."/>
            <person name="Grimwood J."/>
            <person name="Hayes R.D."/>
            <person name="Graham S.W."/>
            <person name="Gunter L.E."/>
            <person name="McDaniel S.F."/>
            <person name="Hoernstein S.N.W."/>
            <person name="Larsson A."/>
            <person name="Li F.W."/>
            <person name="Perroud P.F."/>
            <person name="Phillips J."/>
            <person name="Ranjan P."/>
            <person name="Rokshar D.S."/>
            <person name="Rothfels C.J."/>
            <person name="Schneider L."/>
            <person name="Shu S."/>
            <person name="Stevenson D.W."/>
            <person name="Thummler F."/>
            <person name="Tillich M."/>
            <person name="Villarreal Aguilar J.C."/>
            <person name="Widiez T."/>
            <person name="Wong G.K."/>
            <person name="Wymore A."/>
            <person name="Zhang Y."/>
            <person name="Zimmer A.D."/>
            <person name="Quatrano R.S."/>
            <person name="Mayer K.F.X."/>
            <person name="Goodstein D."/>
            <person name="Casacuberta J.M."/>
            <person name="Vandepoele K."/>
            <person name="Reski R."/>
            <person name="Cuming A.C."/>
            <person name="Tuskan G.A."/>
            <person name="Maumus F."/>
            <person name="Salse J."/>
            <person name="Schmutz J."/>
            <person name="Rensing S.A."/>
        </authorList>
    </citation>
    <scope>NUCLEOTIDE SEQUENCE [LARGE SCALE GENOMIC DNA]</scope>
    <source>
        <strain evidence="2 3">cv. Gransden 2004</strain>
    </source>
</reference>
<sequence length="102" mass="11082">MLCLRFAPAALSHFLSRSHQAFRPPHPPSLVALFLLSHAVSSFTLPRSYKLLALVSDSLIHTLACEVFFFFFGGGEGIIGRDRTVSGIAGNVYGGVVEEDFV</sequence>
<gene>
    <name evidence="1" type="ORF">PHYPA_020099</name>
</gene>
<dbReference type="AlphaFoldDB" id="A0A2K1JE71"/>
<proteinExistence type="predicted"/>
<accession>A0A2K1JE71</accession>
<name>A0A2K1JE71_PHYPA</name>
<dbReference type="Proteomes" id="UP000006727">
    <property type="component" value="Chromosome 15"/>
</dbReference>
<evidence type="ECO:0000313" key="1">
    <source>
        <dbReference type="EMBL" id="PNR39819.1"/>
    </source>
</evidence>
<evidence type="ECO:0000313" key="2">
    <source>
        <dbReference type="EnsemblPlants" id="PAC:32927599.CDS.1"/>
    </source>
</evidence>
<dbReference type="EnsemblPlants" id="Pp3c15_22667V3.1">
    <property type="protein sequence ID" value="PAC:32927599.CDS.1"/>
    <property type="gene ID" value="Pp3c15_22667"/>
</dbReference>
<dbReference type="InParanoid" id="A0A2K1JE71"/>
<dbReference type="Gramene" id="Pp3c15_22667V3.1">
    <property type="protein sequence ID" value="PAC:32927599.CDS.1"/>
    <property type="gene ID" value="Pp3c15_22667"/>
</dbReference>
<dbReference type="EMBL" id="ABEU02000015">
    <property type="protein sequence ID" value="PNR39819.1"/>
    <property type="molecule type" value="Genomic_DNA"/>
</dbReference>
<organism evidence="1">
    <name type="scientific">Physcomitrium patens</name>
    <name type="common">Spreading-leaved earth moss</name>
    <name type="synonym">Physcomitrella patens</name>
    <dbReference type="NCBI Taxonomy" id="3218"/>
    <lineage>
        <taxon>Eukaryota</taxon>
        <taxon>Viridiplantae</taxon>
        <taxon>Streptophyta</taxon>
        <taxon>Embryophyta</taxon>
        <taxon>Bryophyta</taxon>
        <taxon>Bryophytina</taxon>
        <taxon>Bryopsida</taxon>
        <taxon>Funariidae</taxon>
        <taxon>Funariales</taxon>
        <taxon>Funariaceae</taxon>
        <taxon>Physcomitrium</taxon>
    </lineage>
</organism>
<reference evidence="1 3" key="1">
    <citation type="journal article" date="2008" name="Science">
        <title>The Physcomitrella genome reveals evolutionary insights into the conquest of land by plants.</title>
        <authorList>
            <person name="Rensing S."/>
            <person name="Lang D."/>
            <person name="Zimmer A."/>
            <person name="Terry A."/>
            <person name="Salamov A."/>
            <person name="Shapiro H."/>
            <person name="Nishiyama T."/>
            <person name="Perroud P.-F."/>
            <person name="Lindquist E."/>
            <person name="Kamisugi Y."/>
            <person name="Tanahashi T."/>
            <person name="Sakakibara K."/>
            <person name="Fujita T."/>
            <person name="Oishi K."/>
            <person name="Shin-I T."/>
            <person name="Kuroki Y."/>
            <person name="Toyoda A."/>
            <person name="Suzuki Y."/>
            <person name="Hashimoto A."/>
            <person name="Yamaguchi K."/>
            <person name="Sugano A."/>
            <person name="Kohara Y."/>
            <person name="Fujiyama A."/>
            <person name="Anterola A."/>
            <person name="Aoki S."/>
            <person name="Ashton N."/>
            <person name="Barbazuk W.B."/>
            <person name="Barker E."/>
            <person name="Bennetzen J."/>
            <person name="Bezanilla M."/>
            <person name="Blankenship R."/>
            <person name="Cho S.H."/>
            <person name="Dutcher S."/>
            <person name="Estelle M."/>
            <person name="Fawcett J.A."/>
            <person name="Gundlach H."/>
            <person name="Hanada K."/>
            <person name="Heyl A."/>
            <person name="Hicks K.A."/>
            <person name="Hugh J."/>
            <person name="Lohr M."/>
            <person name="Mayer K."/>
            <person name="Melkozernov A."/>
            <person name="Murata T."/>
            <person name="Nelson D."/>
            <person name="Pils B."/>
            <person name="Prigge M."/>
            <person name="Reiss B."/>
            <person name="Renner T."/>
            <person name="Rombauts S."/>
            <person name="Rushton P."/>
            <person name="Sanderfoot A."/>
            <person name="Schween G."/>
            <person name="Shiu S.-H."/>
            <person name="Stueber K."/>
            <person name="Theodoulou F.L."/>
            <person name="Tu H."/>
            <person name="Van de Peer Y."/>
            <person name="Verrier P.J."/>
            <person name="Waters E."/>
            <person name="Wood A."/>
            <person name="Yang L."/>
            <person name="Cove D."/>
            <person name="Cuming A."/>
            <person name="Hasebe M."/>
            <person name="Lucas S."/>
            <person name="Mishler D.B."/>
            <person name="Reski R."/>
            <person name="Grigoriev I."/>
            <person name="Quatrano R.S."/>
            <person name="Boore J.L."/>
        </authorList>
    </citation>
    <scope>NUCLEOTIDE SEQUENCE [LARGE SCALE GENOMIC DNA]</scope>
    <source>
        <strain evidence="2 3">cv. Gransden 2004</strain>
    </source>
</reference>
<evidence type="ECO:0000313" key="3">
    <source>
        <dbReference type="Proteomes" id="UP000006727"/>
    </source>
</evidence>